<feature type="transmembrane region" description="Helical" evidence="1">
    <location>
        <begin position="46"/>
        <end position="72"/>
    </location>
</feature>
<evidence type="ECO:0000313" key="2">
    <source>
        <dbReference type="EMBL" id="NHZ60758.1"/>
    </source>
</evidence>
<gene>
    <name evidence="2" type="ORF">F1735_00275</name>
</gene>
<dbReference type="Proteomes" id="UP000610594">
    <property type="component" value="Unassembled WGS sequence"/>
</dbReference>
<sequence length="81" mass="9271">MALDFSLFPPCRLATVLGPQLRLDALTFHPLLDPGLTPLRLCLPPFGIGFLVLRFQPFAFFSDFLSLFYFLAIRPTDFYDE</sequence>
<protein>
    <submittedName>
        <fullName evidence="2">Uncharacterized protein</fullName>
    </submittedName>
</protein>
<keyword evidence="1" id="KW-0472">Membrane</keyword>
<evidence type="ECO:0000256" key="1">
    <source>
        <dbReference type="SAM" id="Phobius"/>
    </source>
</evidence>
<evidence type="ECO:0000313" key="3">
    <source>
        <dbReference type="Proteomes" id="UP000610594"/>
    </source>
</evidence>
<keyword evidence="1" id="KW-0812">Transmembrane</keyword>
<dbReference type="RefSeq" id="WP_167235051.1">
    <property type="nucleotide sequence ID" value="NZ_WHJF01000001.1"/>
</dbReference>
<name>A0ABX0MDC4_9BURK</name>
<accession>A0ABX0MDC4</accession>
<proteinExistence type="predicted"/>
<dbReference type="EMBL" id="WHJF01000001">
    <property type="protein sequence ID" value="NHZ60758.1"/>
    <property type="molecule type" value="Genomic_DNA"/>
</dbReference>
<comment type="caution">
    <text evidence="2">The sequence shown here is derived from an EMBL/GenBank/DDBJ whole genome shotgun (WGS) entry which is preliminary data.</text>
</comment>
<reference evidence="2 3" key="1">
    <citation type="submission" date="2019-10" db="EMBL/GenBank/DDBJ databases">
        <title>Taxonomy of Antarctic Massilia spp.: description of Massilia rubra sp. nov., Massilia aquatica sp. nov., Massilia mucilaginosa sp. nov., Massilia frigida sp. nov. isolated from streams, lakes and regoliths.</title>
        <authorList>
            <person name="Holochova P."/>
            <person name="Sedlacek I."/>
            <person name="Kralova S."/>
            <person name="Maslanova I."/>
            <person name="Busse H.-J."/>
            <person name="Stankova E."/>
            <person name="Vrbovska V."/>
            <person name="Kovarovic V."/>
            <person name="Bartak M."/>
            <person name="Svec P."/>
            <person name="Pantucek R."/>
        </authorList>
    </citation>
    <scope>NUCLEOTIDE SEQUENCE [LARGE SCALE GENOMIC DNA]</scope>
    <source>
        <strain evidence="2 3">CCM 8694</strain>
    </source>
</reference>
<organism evidence="2 3">
    <name type="scientific">Massilia genomosp. 1</name>
    <dbReference type="NCBI Taxonomy" id="2609280"/>
    <lineage>
        <taxon>Bacteria</taxon>
        <taxon>Pseudomonadati</taxon>
        <taxon>Pseudomonadota</taxon>
        <taxon>Betaproteobacteria</taxon>
        <taxon>Burkholderiales</taxon>
        <taxon>Oxalobacteraceae</taxon>
        <taxon>Telluria group</taxon>
        <taxon>Massilia</taxon>
    </lineage>
</organism>
<keyword evidence="1" id="KW-1133">Transmembrane helix</keyword>
<keyword evidence="3" id="KW-1185">Reference proteome</keyword>